<reference evidence="2" key="1">
    <citation type="journal article" date="2015" name="Nat. Plants">
        <title>Genome expansion of Arabis alpina linked with retrotransposition and reduced symmetric DNA methylation.</title>
        <authorList>
            <person name="Willing E.M."/>
            <person name="Rawat V."/>
            <person name="Mandakova T."/>
            <person name="Maumus F."/>
            <person name="James G.V."/>
            <person name="Nordstroem K.J."/>
            <person name="Becker C."/>
            <person name="Warthmann N."/>
            <person name="Chica C."/>
            <person name="Szarzynska B."/>
            <person name="Zytnicki M."/>
            <person name="Albani M.C."/>
            <person name="Kiefer C."/>
            <person name="Bergonzi S."/>
            <person name="Castaings L."/>
            <person name="Mateos J.L."/>
            <person name="Berns M.C."/>
            <person name="Bujdoso N."/>
            <person name="Piofczyk T."/>
            <person name="de Lorenzo L."/>
            <person name="Barrero-Sicilia C."/>
            <person name="Mateos I."/>
            <person name="Piednoel M."/>
            <person name="Hagmann J."/>
            <person name="Chen-Min-Tao R."/>
            <person name="Iglesias-Fernandez R."/>
            <person name="Schuster S.C."/>
            <person name="Alonso-Blanco C."/>
            <person name="Roudier F."/>
            <person name="Carbonero P."/>
            <person name="Paz-Ares J."/>
            <person name="Davis S.J."/>
            <person name="Pecinka A."/>
            <person name="Quesneville H."/>
            <person name="Colot V."/>
            <person name="Lysak M.A."/>
            <person name="Weigel D."/>
            <person name="Coupland G."/>
            <person name="Schneeberger K."/>
        </authorList>
    </citation>
    <scope>NUCLEOTIDE SEQUENCE [LARGE SCALE GENOMIC DNA]</scope>
    <source>
        <strain evidence="2">cv. Pajares</strain>
    </source>
</reference>
<organism evidence="1 2">
    <name type="scientific">Arabis alpina</name>
    <name type="common">Alpine rock-cress</name>
    <dbReference type="NCBI Taxonomy" id="50452"/>
    <lineage>
        <taxon>Eukaryota</taxon>
        <taxon>Viridiplantae</taxon>
        <taxon>Streptophyta</taxon>
        <taxon>Embryophyta</taxon>
        <taxon>Tracheophyta</taxon>
        <taxon>Spermatophyta</taxon>
        <taxon>Magnoliopsida</taxon>
        <taxon>eudicotyledons</taxon>
        <taxon>Gunneridae</taxon>
        <taxon>Pentapetalae</taxon>
        <taxon>rosids</taxon>
        <taxon>malvids</taxon>
        <taxon>Brassicales</taxon>
        <taxon>Brassicaceae</taxon>
        <taxon>Arabideae</taxon>
        <taxon>Arabis</taxon>
    </lineage>
</organism>
<evidence type="ECO:0000313" key="1">
    <source>
        <dbReference type="EMBL" id="KFK36078.1"/>
    </source>
</evidence>
<accession>A0A087H1S6</accession>
<name>A0A087H1S6_ARAAL</name>
<dbReference type="AlphaFoldDB" id="A0A087H1S6"/>
<sequence length="80" mass="8790">MSDVPWSEQPDSAVALSSGLDMGLMTTKLLQSLLEPLDPLDPPDLYVSTTVSIEIATHLHPKKPPDPPFQLSFPVYLKEC</sequence>
<evidence type="ECO:0000313" key="2">
    <source>
        <dbReference type="Proteomes" id="UP000029120"/>
    </source>
</evidence>
<keyword evidence="2" id="KW-1185">Reference proteome</keyword>
<protein>
    <submittedName>
        <fullName evidence="1">Uncharacterized protein</fullName>
    </submittedName>
</protein>
<dbReference type="EMBL" id="CM002872">
    <property type="protein sequence ID" value="KFK36078.1"/>
    <property type="molecule type" value="Genomic_DNA"/>
</dbReference>
<gene>
    <name evidence="1" type="ordered locus">AALP_Aa4g074600</name>
</gene>
<dbReference type="Proteomes" id="UP000029120">
    <property type="component" value="Chromosome 4"/>
</dbReference>
<dbReference type="Gramene" id="KFK36078">
    <property type="protein sequence ID" value="KFK36078"/>
    <property type="gene ID" value="AALP_AA4G074600"/>
</dbReference>
<proteinExistence type="predicted"/>